<accession>A0A1W6ZSW9</accession>
<dbReference type="Pfam" id="PF03401">
    <property type="entry name" value="TctC"/>
    <property type="match status" value="1"/>
</dbReference>
<dbReference type="CDD" id="cd13578">
    <property type="entry name" value="PBP2_Bug27"/>
    <property type="match status" value="1"/>
</dbReference>
<dbReference type="RefSeq" id="WP_086088869.1">
    <property type="nucleotide sequence ID" value="NZ_CP021112.1"/>
</dbReference>
<dbReference type="AlphaFoldDB" id="A0A1W6ZSW9"/>
<dbReference type="PANTHER" id="PTHR42928:SF5">
    <property type="entry name" value="BLR1237 PROTEIN"/>
    <property type="match status" value="1"/>
</dbReference>
<proteinExistence type="inferred from homology"/>
<dbReference type="InterPro" id="IPR005064">
    <property type="entry name" value="BUG"/>
</dbReference>
<dbReference type="Gene3D" id="3.40.190.150">
    <property type="entry name" value="Bordetella uptake gene, domain 1"/>
    <property type="match status" value="1"/>
</dbReference>
<sequence length="325" mass="33882">MPPVHARIIAAIVAVFAMAAPANAQDTYPSRPVRIIVGFGAGASADTAARVVAQKLGQILGQQFVVENKPGAGSNIATEFVSQAPKDGYTLLLGTVANTINTTLAPQTRFDFARDFAPVTALVVLPNLLVVHPDIGVKNLNDLIALAKSKPASLSFASSGVGTSPHLSGELFNQMAGVKLVHVPYPGSGQAVTDLLANRVQVMFSPAPTVLQHVEKGALRAIASTQLKRTNVAPQLPTMDEAGLAGFDTGLWFGLLAPAGTPRDIVDKLSKATNEALKSPEVVEALSKQGMDIIGGTPEELGKTIASETEKWAKVVKASGLQKTN</sequence>
<dbReference type="PIRSF" id="PIRSF017082">
    <property type="entry name" value="YflP"/>
    <property type="match status" value="1"/>
</dbReference>
<gene>
    <name evidence="2" type="ORF">CAK95_16345</name>
</gene>
<dbReference type="EMBL" id="CP021112">
    <property type="protein sequence ID" value="ARQ00474.1"/>
    <property type="molecule type" value="Genomic_DNA"/>
</dbReference>
<dbReference type="OrthoDB" id="7375033at2"/>
<name>A0A1W6ZSW9_9HYPH</name>
<dbReference type="Proteomes" id="UP000194137">
    <property type="component" value="Chromosome"/>
</dbReference>
<dbReference type="STRING" id="1235591.CAK95_16345"/>
<protein>
    <submittedName>
        <fullName evidence="2">Uncharacterized protein</fullName>
    </submittedName>
</protein>
<evidence type="ECO:0000256" key="1">
    <source>
        <dbReference type="ARBA" id="ARBA00006987"/>
    </source>
</evidence>
<organism evidence="2 3">
    <name type="scientific">Pseudorhodoplanes sinuspersici</name>
    <dbReference type="NCBI Taxonomy" id="1235591"/>
    <lineage>
        <taxon>Bacteria</taxon>
        <taxon>Pseudomonadati</taxon>
        <taxon>Pseudomonadota</taxon>
        <taxon>Alphaproteobacteria</taxon>
        <taxon>Hyphomicrobiales</taxon>
        <taxon>Pseudorhodoplanes</taxon>
    </lineage>
</organism>
<reference evidence="2 3" key="1">
    <citation type="submission" date="2017-05" db="EMBL/GenBank/DDBJ databases">
        <title>Full genome sequence of Pseudorhodoplanes sinuspersici.</title>
        <authorList>
            <person name="Dastgheib S.M.M."/>
            <person name="Shavandi M."/>
            <person name="Tirandaz H."/>
        </authorList>
    </citation>
    <scope>NUCLEOTIDE SEQUENCE [LARGE SCALE GENOMIC DNA]</scope>
    <source>
        <strain evidence="2 3">RIPI110</strain>
    </source>
</reference>
<keyword evidence="3" id="KW-1185">Reference proteome</keyword>
<dbReference type="Gene3D" id="3.40.190.10">
    <property type="entry name" value="Periplasmic binding protein-like II"/>
    <property type="match status" value="1"/>
</dbReference>
<comment type="similarity">
    <text evidence="1">Belongs to the UPF0065 (bug) family.</text>
</comment>
<dbReference type="KEGG" id="psin:CAK95_16345"/>
<dbReference type="SUPFAM" id="SSF53850">
    <property type="entry name" value="Periplasmic binding protein-like II"/>
    <property type="match status" value="1"/>
</dbReference>
<dbReference type="InterPro" id="IPR042100">
    <property type="entry name" value="Bug_dom1"/>
</dbReference>
<dbReference type="PANTHER" id="PTHR42928">
    <property type="entry name" value="TRICARBOXYLATE-BINDING PROTEIN"/>
    <property type="match status" value="1"/>
</dbReference>
<evidence type="ECO:0000313" key="2">
    <source>
        <dbReference type="EMBL" id="ARQ00474.1"/>
    </source>
</evidence>
<evidence type="ECO:0000313" key="3">
    <source>
        <dbReference type="Proteomes" id="UP000194137"/>
    </source>
</evidence>